<gene>
    <name evidence="2" type="ORF">LV75_002280</name>
</gene>
<dbReference type="RefSeq" id="WP_253886762.1">
    <property type="nucleotide sequence ID" value="NZ_BAAAVB010000012.1"/>
</dbReference>
<evidence type="ECO:0000313" key="2">
    <source>
        <dbReference type="EMBL" id="MCP2269791.1"/>
    </source>
</evidence>
<evidence type="ECO:0000256" key="1">
    <source>
        <dbReference type="SAM" id="SignalP"/>
    </source>
</evidence>
<sequence length="75" mass="7175">MTDPQHPRGASTVRKAVTVVLAAGALAVGGAATATADTGSPQASQVLLNVTPDGDASAPLGDNNGCTINNNGCSG</sequence>
<accession>A0ABT1IBQ2</accession>
<feature type="chain" id="PRO_5046741691" description="Chaplin domain-containing protein" evidence="1">
    <location>
        <begin position="37"/>
        <end position="75"/>
    </location>
</feature>
<protein>
    <recommendedName>
        <fullName evidence="4">Chaplin domain-containing protein</fullName>
    </recommendedName>
</protein>
<evidence type="ECO:0000313" key="3">
    <source>
        <dbReference type="Proteomes" id="UP001205185"/>
    </source>
</evidence>
<reference evidence="2 3" key="1">
    <citation type="submission" date="2022-06" db="EMBL/GenBank/DDBJ databases">
        <title>Genomic Encyclopedia of Archaeal and Bacterial Type Strains, Phase II (KMG-II): from individual species to whole genera.</title>
        <authorList>
            <person name="Goeker M."/>
        </authorList>
    </citation>
    <scope>NUCLEOTIDE SEQUENCE [LARGE SCALE GENOMIC DNA]</scope>
    <source>
        <strain evidence="2 3">DSM 44255</strain>
    </source>
</reference>
<dbReference type="Proteomes" id="UP001205185">
    <property type="component" value="Unassembled WGS sequence"/>
</dbReference>
<keyword evidence="3" id="KW-1185">Reference proteome</keyword>
<organism evidence="2 3">
    <name type="scientific">Actinokineospora diospyrosa</name>
    <dbReference type="NCBI Taxonomy" id="103728"/>
    <lineage>
        <taxon>Bacteria</taxon>
        <taxon>Bacillati</taxon>
        <taxon>Actinomycetota</taxon>
        <taxon>Actinomycetes</taxon>
        <taxon>Pseudonocardiales</taxon>
        <taxon>Pseudonocardiaceae</taxon>
        <taxon>Actinokineospora</taxon>
    </lineage>
</organism>
<proteinExistence type="predicted"/>
<feature type="signal peptide" evidence="1">
    <location>
        <begin position="1"/>
        <end position="36"/>
    </location>
</feature>
<name>A0ABT1IBQ2_9PSEU</name>
<evidence type="ECO:0008006" key="4">
    <source>
        <dbReference type="Google" id="ProtNLM"/>
    </source>
</evidence>
<comment type="caution">
    <text evidence="2">The sequence shown here is derived from an EMBL/GenBank/DDBJ whole genome shotgun (WGS) entry which is preliminary data.</text>
</comment>
<keyword evidence="1" id="KW-0732">Signal</keyword>
<dbReference type="EMBL" id="JAMTCO010000005">
    <property type="protein sequence ID" value="MCP2269791.1"/>
    <property type="molecule type" value="Genomic_DNA"/>
</dbReference>